<reference evidence="2" key="1">
    <citation type="journal article" date="2020" name="Stud. Mycol.">
        <title>101 Dothideomycetes genomes: a test case for predicting lifestyles and emergence of pathogens.</title>
        <authorList>
            <person name="Haridas S."/>
            <person name="Albert R."/>
            <person name="Binder M."/>
            <person name="Bloem J."/>
            <person name="Labutti K."/>
            <person name="Salamov A."/>
            <person name="Andreopoulos B."/>
            <person name="Baker S."/>
            <person name="Barry K."/>
            <person name="Bills G."/>
            <person name="Bluhm B."/>
            <person name="Cannon C."/>
            <person name="Castanera R."/>
            <person name="Culley D."/>
            <person name="Daum C."/>
            <person name="Ezra D."/>
            <person name="Gonzalez J."/>
            <person name="Henrissat B."/>
            <person name="Kuo A."/>
            <person name="Liang C."/>
            <person name="Lipzen A."/>
            <person name="Lutzoni F."/>
            <person name="Magnuson J."/>
            <person name="Mondo S."/>
            <person name="Nolan M."/>
            <person name="Ohm R."/>
            <person name="Pangilinan J."/>
            <person name="Park H.-J."/>
            <person name="Ramirez L."/>
            <person name="Alfaro M."/>
            <person name="Sun H."/>
            <person name="Tritt A."/>
            <person name="Yoshinaga Y."/>
            <person name="Zwiers L.-H."/>
            <person name="Turgeon B."/>
            <person name="Goodwin S."/>
            <person name="Spatafora J."/>
            <person name="Crous P."/>
            <person name="Grigoriev I."/>
        </authorList>
    </citation>
    <scope>NUCLEOTIDE SEQUENCE</scope>
    <source>
        <strain evidence="2">HMLAC05119</strain>
    </source>
</reference>
<proteinExistence type="predicted"/>
<name>A0A6A5Q9R2_AMPQU</name>
<dbReference type="PANTHER" id="PTHR28110:SF1">
    <property type="entry name" value="TRANSMEMBRANE PROTEIN"/>
    <property type="match status" value="1"/>
</dbReference>
<organism evidence="2 3">
    <name type="scientific">Ampelomyces quisqualis</name>
    <name type="common">Powdery mildew agent</name>
    <dbReference type="NCBI Taxonomy" id="50730"/>
    <lineage>
        <taxon>Eukaryota</taxon>
        <taxon>Fungi</taxon>
        <taxon>Dikarya</taxon>
        <taxon>Ascomycota</taxon>
        <taxon>Pezizomycotina</taxon>
        <taxon>Dothideomycetes</taxon>
        <taxon>Pleosporomycetidae</taxon>
        <taxon>Pleosporales</taxon>
        <taxon>Pleosporineae</taxon>
        <taxon>Phaeosphaeriaceae</taxon>
        <taxon>Ampelomyces</taxon>
    </lineage>
</organism>
<protein>
    <recommendedName>
        <fullName evidence="4">DUF218 domain-containing protein</fullName>
    </recommendedName>
</protein>
<feature type="region of interest" description="Disordered" evidence="1">
    <location>
        <begin position="50"/>
        <end position="91"/>
    </location>
</feature>
<dbReference type="AlphaFoldDB" id="A0A6A5Q9R2"/>
<dbReference type="GO" id="GO:0005737">
    <property type="term" value="C:cytoplasm"/>
    <property type="evidence" value="ECO:0007669"/>
    <property type="project" value="TreeGrafter"/>
</dbReference>
<accession>A0A6A5Q9R2</accession>
<keyword evidence="3" id="KW-1185">Reference proteome</keyword>
<dbReference type="OrthoDB" id="4347at2759"/>
<dbReference type="Proteomes" id="UP000800096">
    <property type="component" value="Unassembled WGS sequence"/>
</dbReference>
<evidence type="ECO:0000313" key="3">
    <source>
        <dbReference type="Proteomes" id="UP000800096"/>
    </source>
</evidence>
<evidence type="ECO:0008006" key="4">
    <source>
        <dbReference type="Google" id="ProtNLM"/>
    </source>
</evidence>
<dbReference type="InterPro" id="IPR055323">
    <property type="entry name" value="C57A10.07/YOR238W"/>
</dbReference>
<dbReference type="PANTHER" id="PTHR28110">
    <property type="entry name" value="TRANSMEMBRANE PROTEIN"/>
    <property type="match status" value="1"/>
</dbReference>
<gene>
    <name evidence="2" type="ORF">BDU57DRAFT_524760</name>
</gene>
<dbReference type="EMBL" id="ML979146">
    <property type="protein sequence ID" value="KAF1911067.1"/>
    <property type="molecule type" value="Genomic_DNA"/>
</dbReference>
<evidence type="ECO:0000313" key="2">
    <source>
        <dbReference type="EMBL" id="KAF1911067.1"/>
    </source>
</evidence>
<evidence type="ECO:0000256" key="1">
    <source>
        <dbReference type="SAM" id="MobiDB-lite"/>
    </source>
</evidence>
<sequence>MILLNPERSWSSNVGSCRWHVIASCIMGQIRDSQHSSRCAYSQVPTMTALPKSKSSRLPPNPNHAPPSAHHQAESALNAASNNPNFNHPDHVIPRPDYSRFQDLIIVCCHAIYLPDADAHDFPLYSPHDQSNWVLAPFQNANPETGKPGEHTTFLAHATAGLRALTISPDNTDLEKNLLILSGGATKPDMTSMTEARSYYHALLADELLSGHHGGGPTHALYTRGRILLEQHATDSLQNLLFSILLFRQTVGRYPRHVRLITHAFKARRVLQLHAAAIKWPKNRILVQGIDPIMSSQELQSAIDGEETSGYTPWEADPLGSGQELSHKRKQRGWDGSVVDALTHGLEACVKELVQGRVVGRLPWENDDNEHIPH</sequence>